<reference evidence="1 2" key="1">
    <citation type="submission" date="2019-02" db="EMBL/GenBank/DDBJ databases">
        <title>Genomic Encyclopedia of Type Strains, Phase IV (KMG-IV): sequencing the most valuable type-strain genomes for metagenomic binning, comparative biology and taxonomic classification.</title>
        <authorList>
            <person name="Goeker M."/>
        </authorList>
    </citation>
    <scope>NUCLEOTIDE SEQUENCE [LARGE SCALE GENOMIC DNA]</scope>
    <source>
        <strain evidence="1 2">K24</strain>
    </source>
</reference>
<evidence type="ECO:0000313" key="2">
    <source>
        <dbReference type="Proteomes" id="UP000292445"/>
    </source>
</evidence>
<name>A0A4Q7NCP0_9BURK</name>
<accession>A0A4Q7NCP0</accession>
<comment type="caution">
    <text evidence="1">The sequence shown here is derived from an EMBL/GenBank/DDBJ whole genome shotgun (WGS) entry which is preliminary data.</text>
</comment>
<dbReference type="EMBL" id="SGXC01000002">
    <property type="protein sequence ID" value="RZS80719.1"/>
    <property type="molecule type" value="Genomic_DNA"/>
</dbReference>
<protein>
    <submittedName>
        <fullName evidence="1">Uncharacterized protein</fullName>
    </submittedName>
</protein>
<proteinExistence type="predicted"/>
<gene>
    <name evidence="1" type="ORF">EV675_3331</name>
</gene>
<organism evidence="1 2">
    <name type="scientific">Pigmentiphaga kullae</name>
    <dbReference type="NCBI Taxonomy" id="151784"/>
    <lineage>
        <taxon>Bacteria</taxon>
        <taxon>Pseudomonadati</taxon>
        <taxon>Pseudomonadota</taxon>
        <taxon>Betaproteobacteria</taxon>
        <taxon>Burkholderiales</taxon>
        <taxon>Alcaligenaceae</taxon>
        <taxon>Pigmentiphaga</taxon>
    </lineage>
</organism>
<keyword evidence="2" id="KW-1185">Reference proteome</keyword>
<dbReference type="AlphaFoldDB" id="A0A4Q7NCP0"/>
<dbReference type="Proteomes" id="UP000292445">
    <property type="component" value="Unassembled WGS sequence"/>
</dbReference>
<sequence>MLGGLFVMITVLAGGAAIGQVRDPRAALPRPDAVRAGAPAPGGFAGQVENAVSRADAQVNAANVPQEAGQSGVMRAAMDPWAGPVSQDERRVGPRKLSSEERVLLRQEIRRASEEVYEPYRKHKH</sequence>
<evidence type="ECO:0000313" key="1">
    <source>
        <dbReference type="EMBL" id="RZS80719.1"/>
    </source>
</evidence>